<keyword evidence="2" id="KW-1133">Transmembrane helix</keyword>
<feature type="region of interest" description="Disordered" evidence="1">
    <location>
        <begin position="563"/>
        <end position="584"/>
    </location>
</feature>
<protein>
    <submittedName>
        <fullName evidence="3">Uncharacterized protein</fullName>
    </submittedName>
</protein>
<reference evidence="3 4" key="1">
    <citation type="journal article" date="2023" name="Life. Sci Alliance">
        <title>Evolutionary insights into 3D genome organization and epigenetic landscape of Vigna mungo.</title>
        <authorList>
            <person name="Junaid A."/>
            <person name="Singh B."/>
            <person name="Bhatia S."/>
        </authorList>
    </citation>
    <scope>NUCLEOTIDE SEQUENCE [LARGE SCALE GENOMIC DNA]</scope>
    <source>
        <strain evidence="3">Urdbean</strain>
    </source>
</reference>
<gene>
    <name evidence="3" type="ORF">V8G54_021554</name>
</gene>
<feature type="transmembrane region" description="Helical" evidence="2">
    <location>
        <begin position="362"/>
        <end position="383"/>
    </location>
</feature>
<evidence type="ECO:0000313" key="4">
    <source>
        <dbReference type="Proteomes" id="UP001374535"/>
    </source>
</evidence>
<keyword evidence="2" id="KW-0812">Transmembrane</keyword>
<name>A0AAQ3RWY9_VIGMU</name>
<feature type="compositionally biased region" description="Basic and acidic residues" evidence="1">
    <location>
        <begin position="268"/>
        <end position="278"/>
    </location>
</feature>
<dbReference type="PANTHER" id="PTHR33095">
    <property type="entry name" value="OS07G0619500 PROTEIN"/>
    <property type="match status" value="1"/>
</dbReference>
<feature type="region of interest" description="Disordered" evidence="1">
    <location>
        <begin position="268"/>
        <end position="288"/>
    </location>
</feature>
<keyword evidence="4" id="KW-1185">Reference proteome</keyword>
<evidence type="ECO:0000256" key="1">
    <source>
        <dbReference type="SAM" id="MobiDB-lite"/>
    </source>
</evidence>
<organism evidence="3 4">
    <name type="scientific">Vigna mungo</name>
    <name type="common">Black gram</name>
    <name type="synonym">Phaseolus mungo</name>
    <dbReference type="NCBI Taxonomy" id="3915"/>
    <lineage>
        <taxon>Eukaryota</taxon>
        <taxon>Viridiplantae</taxon>
        <taxon>Streptophyta</taxon>
        <taxon>Embryophyta</taxon>
        <taxon>Tracheophyta</taxon>
        <taxon>Spermatophyta</taxon>
        <taxon>Magnoliopsida</taxon>
        <taxon>eudicotyledons</taxon>
        <taxon>Gunneridae</taxon>
        <taxon>Pentapetalae</taxon>
        <taxon>rosids</taxon>
        <taxon>fabids</taxon>
        <taxon>Fabales</taxon>
        <taxon>Fabaceae</taxon>
        <taxon>Papilionoideae</taxon>
        <taxon>50 kb inversion clade</taxon>
        <taxon>NPAAA clade</taxon>
        <taxon>indigoferoid/millettioid clade</taxon>
        <taxon>Phaseoleae</taxon>
        <taxon>Vigna</taxon>
    </lineage>
</organism>
<sequence>MQKEQEKEYLDSMTCPSFNYYTTIQLAVVDNQVGQDHIRTLNDDASFEFAAFRDEACFDDAFFPIFNRKIPSRQGSSIVGGRDSGTAVLRFPITGDDLHRSENDMLPVPMSDSSSSSEADELERVPAATYCVWTPNSPRKCKKSNSTGSSSKKWKLFDLLRRSNSEGKESYLFLTAASEKKRMNERWSIEVAGKPKGNGFAEKKKAAVTAHEALYVKNRELRMINKKKSFLPYKPNLVGVPKVGAVLLKLIEQVLPFVCRRKNQHKGEKRSFLGENRAENGASKGGGPSVTLTPPFPLFFHPPPLPQLHLQLALGAQGLSQQVEEHLLIEPIPSLLPPFLSNDSEYEGFHIALQRSLKDIEAYLSLATFPLTMLSMLMLWQVYERFNMKGNMFLVSDDITPRLPLVDMRPLKMARVEPIKDTCPTPIRPVMANPKKTWFIDPTRPFNKPDAFLSIYILVLSIDRCFLLPYVDRKGCLGTKPTLCGGEAVGAATVDEVGYKNVTNSFHYGVYGTMMLMVLFMIEIVMMVIAILEPDPHVKSVPATRPATRRDLRSVSKDLRSALKNPRSTPKRLKFASRCRSRRV</sequence>
<dbReference type="Proteomes" id="UP001374535">
    <property type="component" value="Chromosome 6"/>
</dbReference>
<evidence type="ECO:0000256" key="2">
    <source>
        <dbReference type="SAM" id="Phobius"/>
    </source>
</evidence>
<dbReference type="Pfam" id="PF07816">
    <property type="entry name" value="DUF1645"/>
    <property type="match status" value="1"/>
</dbReference>
<evidence type="ECO:0000313" key="3">
    <source>
        <dbReference type="EMBL" id="WVZ08208.1"/>
    </source>
</evidence>
<accession>A0AAQ3RWY9</accession>
<dbReference type="PANTHER" id="PTHR33095:SF23">
    <property type="entry name" value="DUF1645 FAMILY PROTEIN"/>
    <property type="match status" value="1"/>
</dbReference>
<dbReference type="AlphaFoldDB" id="A0AAQ3RWY9"/>
<proteinExistence type="predicted"/>
<dbReference type="EMBL" id="CP144695">
    <property type="protein sequence ID" value="WVZ08208.1"/>
    <property type="molecule type" value="Genomic_DNA"/>
</dbReference>
<dbReference type="InterPro" id="IPR012442">
    <property type="entry name" value="DUF1645_plant"/>
</dbReference>
<keyword evidence="2" id="KW-0472">Membrane</keyword>
<feature type="compositionally biased region" description="Basic residues" evidence="1">
    <location>
        <begin position="569"/>
        <end position="584"/>
    </location>
</feature>
<feature type="transmembrane region" description="Helical" evidence="2">
    <location>
        <begin position="508"/>
        <end position="532"/>
    </location>
</feature>